<sequence length="514" mass="49823">MRHLPPRWPRLRAAVAGVAATVLLAGCGASVASDDTTSTSGSTSGATTSAVATSDGTTVEEVLADDIAVETGDTSYDASSATPVTLHGTSATADSDAVTPSDGTVTISAAGTYVLSGELTGQVVVDSAGDGVVRLVLDDATITSEVSAAIAVTDAESVVVVLADGSDNALTDATTYADTSDDAPTGALWSSADLTVGGSGSLTVTGTSNNGIVGKDGLVITGGTIDVTSVDDGIIGKDYLVLTDGTVTVDAAGDTFKATNTDDAGTGFVLVEGGELAVSSQDDGIKGTQVLVSGGTVLVSGSTEALEGSLVVIDGGDLELHSADDGVNVASSDDSASTDGQAGQTGGGMGGGAEADGSLHLYVNGGTLEVWASGDGLDSNGDATITGGDITVYGPTTDGNGALDVNGTFDVSGGTLVATGSAGMMVAPSTDSDQAWIAAALDSTAAAGTEVVVTDEDGTEVASYTPEKDYASIVWSSADLEQGATYVVTVGDSSTTVTAGEAPAGTGMGGPMGG</sequence>
<keyword evidence="4" id="KW-1185">Reference proteome</keyword>
<keyword evidence="2" id="KW-0732">Signal</keyword>
<gene>
    <name evidence="3" type="ORF">ACFFJG_09425</name>
</gene>
<feature type="chain" id="PRO_5047538266" evidence="2">
    <location>
        <begin position="33"/>
        <end position="514"/>
    </location>
</feature>
<proteinExistence type="predicted"/>
<dbReference type="PROSITE" id="PS51257">
    <property type="entry name" value="PROKAR_LIPOPROTEIN"/>
    <property type="match status" value="1"/>
</dbReference>
<accession>A0ABV6E173</accession>
<feature type="region of interest" description="Disordered" evidence="1">
    <location>
        <begin position="32"/>
        <end position="55"/>
    </location>
</feature>
<evidence type="ECO:0000313" key="3">
    <source>
        <dbReference type="EMBL" id="MFC0222701.1"/>
    </source>
</evidence>
<dbReference type="Proteomes" id="UP001589698">
    <property type="component" value="Unassembled WGS sequence"/>
</dbReference>
<name>A0ABV6E173_9ACTN</name>
<dbReference type="InterPro" id="IPR025584">
    <property type="entry name" value="Cthe_2159"/>
</dbReference>
<organism evidence="3 4">
    <name type="scientific">Nocardioides zeicaulis</name>
    <dbReference type="NCBI Taxonomy" id="1776857"/>
    <lineage>
        <taxon>Bacteria</taxon>
        <taxon>Bacillati</taxon>
        <taxon>Actinomycetota</taxon>
        <taxon>Actinomycetes</taxon>
        <taxon>Propionibacteriales</taxon>
        <taxon>Nocardioidaceae</taxon>
        <taxon>Nocardioides</taxon>
    </lineage>
</organism>
<feature type="region of interest" description="Disordered" evidence="1">
    <location>
        <begin position="324"/>
        <end position="351"/>
    </location>
</feature>
<evidence type="ECO:0000313" key="4">
    <source>
        <dbReference type="Proteomes" id="UP001589698"/>
    </source>
</evidence>
<reference evidence="3 4" key="1">
    <citation type="submission" date="2024-09" db="EMBL/GenBank/DDBJ databases">
        <authorList>
            <person name="Sun Q."/>
            <person name="Mori K."/>
        </authorList>
    </citation>
    <scope>NUCLEOTIDE SEQUENCE [LARGE SCALE GENOMIC DNA]</scope>
    <source>
        <strain evidence="3 4">CCM 8654</strain>
    </source>
</reference>
<dbReference type="RefSeq" id="WP_378518363.1">
    <property type="nucleotide sequence ID" value="NZ_CBCSDI010000078.1"/>
</dbReference>
<protein>
    <submittedName>
        <fullName evidence="3">Carbohydrate-binding domain-containing protein</fullName>
    </submittedName>
</protein>
<comment type="caution">
    <text evidence="3">The sequence shown here is derived from an EMBL/GenBank/DDBJ whole genome shotgun (WGS) entry which is preliminary data.</text>
</comment>
<feature type="signal peptide" evidence="2">
    <location>
        <begin position="1"/>
        <end position="32"/>
    </location>
</feature>
<dbReference type="EMBL" id="JBHLXH010000001">
    <property type="protein sequence ID" value="MFC0222701.1"/>
    <property type="molecule type" value="Genomic_DNA"/>
</dbReference>
<evidence type="ECO:0000256" key="1">
    <source>
        <dbReference type="SAM" id="MobiDB-lite"/>
    </source>
</evidence>
<dbReference type="Pfam" id="PF14262">
    <property type="entry name" value="Cthe_2159"/>
    <property type="match status" value="1"/>
</dbReference>
<evidence type="ECO:0000256" key="2">
    <source>
        <dbReference type="SAM" id="SignalP"/>
    </source>
</evidence>